<protein>
    <submittedName>
        <fullName evidence="1">Uncharacterized protein</fullName>
    </submittedName>
</protein>
<dbReference type="EMBL" id="AOIJ01000005">
    <property type="protein sequence ID" value="ELY85418.1"/>
    <property type="molecule type" value="Genomic_DNA"/>
</dbReference>
<proteinExistence type="predicted"/>
<dbReference type="Proteomes" id="UP000011592">
    <property type="component" value="Unassembled WGS sequence"/>
</dbReference>
<evidence type="ECO:0000313" key="1">
    <source>
        <dbReference type="EMBL" id="ELY85418.1"/>
    </source>
</evidence>
<comment type="caution">
    <text evidence="1">The sequence shown here is derived from an EMBL/GenBank/DDBJ whole genome shotgun (WGS) entry which is preliminary data.</text>
</comment>
<reference evidence="1 2" key="1">
    <citation type="journal article" date="2014" name="PLoS Genet.">
        <title>Phylogenetically driven sequencing of extremely halophilic archaea reveals strategies for static and dynamic osmo-response.</title>
        <authorList>
            <person name="Becker E.A."/>
            <person name="Seitzer P.M."/>
            <person name="Tritt A."/>
            <person name="Larsen D."/>
            <person name="Krusor M."/>
            <person name="Yao A.I."/>
            <person name="Wu D."/>
            <person name="Madern D."/>
            <person name="Eisen J.A."/>
            <person name="Darling A.E."/>
            <person name="Facciotti M.T."/>
        </authorList>
    </citation>
    <scope>NUCLEOTIDE SEQUENCE [LARGE SCALE GENOMIC DNA]</scope>
    <source>
        <strain evidence="1 2">JCM 14663</strain>
    </source>
</reference>
<sequence length="172" mass="19175">MGETIRFTPLHPQDYDYIEVERNSYGTGVKITDPEGLEDDASDTLVEQMDTREYVDRSEYPGWEWSLLLGFTTYGGGNESDDPFSGADYHNVANTSPADMADIFATVSEYTEPFVVWMGDIEGWPHPARLEGGDGDFFRVEAADGDIDVERLTPGIVDREPAGFGGETNEWQ</sequence>
<organism evidence="1 2">
    <name type="scientific">Natrinema gari JCM 14663</name>
    <dbReference type="NCBI Taxonomy" id="1230459"/>
    <lineage>
        <taxon>Archaea</taxon>
        <taxon>Methanobacteriati</taxon>
        <taxon>Methanobacteriota</taxon>
        <taxon>Stenosarchaea group</taxon>
        <taxon>Halobacteria</taxon>
        <taxon>Halobacteriales</taxon>
        <taxon>Natrialbaceae</taxon>
        <taxon>Natrinema</taxon>
    </lineage>
</organism>
<dbReference type="PATRIC" id="fig|1230459.4.peg.10"/>
<accession>L9ZJS0</accession>
<dbReference type="AlphaFoldDB" id="L9ZJS0"/>
<keyword evidence="2" id="KW-1185">Reference proteome</keyword>
<evidence type="ECO:0000313" key="2">
    <source>
        <dbReference type="Proteomes" id="UP000011592"/>
    </source>
</evidence>
<gene>
    <name evidence="1" type="ORF">C486_00065</name>
</gene>
<dbReference type="RefSeq" id="WP_008451509.1">
    <property type="nucleotide sequence ID" value="NZ_AOIJ01000005.1"/>
</dbReference>
<name>L9ZJS0_9EURY</name>